<evidence type="ECO:0000256" key="4">
    <source>
        <dbReference type="ARBA" id="ARBA00022989"/>
    </source>
</evidence>
<feature type="transmembrane region" description="Helical" evidence="6">
    <location>
        <begin position="373"/>
        <end position="391"/>
    </location>
</feature>
<gene>
    <name evidence="8" type="ORF">SAMN02745166_01675</name>
</gene>
<keyword evidence="9" id="KW-1185">Reference proteome</keyword>
<dbReference type="InterPro" id="IPR020846">
    <property type="entry name" value="MFS_dom"/>
</dbReference>
<evidence type="ECO:0000313" key="9">
    <source>
        <dbReference type="Proteomes" id="UP000190774"/>
    </source>
</evidence>
<feature type="transmembrane region" description="Helical" evidence="6">
    <location>
        <begin position="403"/>
        <end position="422"/>
    </location>
</feature>
<evidence type="ECO:0000256" key="2">
    <source>
        <dbReference type="ARBA" id="ARBA00022448"/>
    </source>
</evidence>
<dbReference type="STRING" id="48467.SAMN02745166_01675"/>
<dbReference type="SUPFAM" id="SSF103473">
    <property type="entry name" value="MFS general substrate transporter"/>
    <property type="match status" value="1"/>
</dbReference>
<dbReference type="InterPro" id="IPR005829">
    <property type="entry name" value="Sugar_transporter_CS"/>
</dbReference>
<evidence type="ECO:0000259" key="7">
    <source>
        <dbReference type="PROSITE" id="PS50850"/>
    </source>
</evidence>
<comment type="subcellular location">
    <subcellularLocation>
        <location evidence="1">Membrane</location>
        <topology evidence="1">Multi-pass membrane protein</topology>
    </subcellularLocation>
</comment>
<dbReference type="PANTHER" id="PTHR23505:SF79">
    <property type="entry name" value="PROTEIN SPINSTER"/>
    <property type="match status" value="1"/>
</dbReference>
<proteinExistence type="predicted"/>
<dbReference type="GO" id="GO:0022857">
    <property type="term" value="F:transmembrane transporter activity"/>
    <property type="evidence" value="ECO:0007669"/>
    <property type="project" value="InterPro"/>
</dbReference>
<feature type="transmembrane region" description="Helical" evidence="6">
    <location>
        <begin position="232"/>
        <end position="255"/>
    </location>
</feature>
<feature type="transmembrane region" description="Helical" evidence="6">
    <location>
        <begin position="20"/>
        <end position="41"/>
    </location>
</feature>
<dbReference type="GO" id="GO:0016020">
    <property type="term" value="C:membrane"/>
    <property type="evidence" value="ECO:0007669"/>
    <property type="project" value="UniProtKB-SubCell"/>
</dbReference>
<evidence type="ECO:0000313" key="8">
    <source>
        <dbReference type="EMBL" id="SKA90192.1"/>
    </source>
</evidence>
<dbReference type="EMBL" id="FUYE01000004">
    <property type="protein sequence ID" value="SKA90192.1"/>
    <property type="molecule type" value="Genomic_DNA"/>
</dbReference>
<feature type="transmembrane region" description="Helical" evidence="6">
    <location>
        <begin position="121"/>
        <end position="143"/>
    </location>
</feature>
<feature type="transmembrane region" description="Helical" evidence="6">
    <location>
        <begin position="182"/>
        <end position="205"/>
    </location>
</feature>
<dbReference type="Pfam" id="PF07690">
    <property type="entry name" value="MFS_1"/>
    <property type="match status" value="1"/>
</dbReference>
<feature type="domain" description="Major facilitator superfamily (MFS) profile" evidence="7">
    <location>
        <begin position="28"/>
        <end position="427"/>
    </location>
</feature>
<sequence>MAALPNPMTSSPPTASTAGTVSRTAWLIVGLLFPVALLNYLDRQMIASMKVSVMGDLKDIGSEENWGHMLASFKWVYAIFSPIGGYIADRFSRKLTICGSLFIWSLITYLTGHVTSFEHLYWARTAMGISEAFYIPAALALIADFHTGGTRSRAVGIHQVGIYCGVMVGGFAGYAADWEHMGWRGAFDLTGLIGILYAIPLLFLLKDAPRALPAHSAEIDQKPSALATLRELLTNVSFLLLVLYFTLPAIAGWVVRDWGPAILQQEFNISQGKAGVSAALYWQFAALVSAIFGGWLADRWMRHNPRGRIYTSALGMFLFIPALFGVGNAPALGSFSLAIAALILFGIGWGFFDCNNMPILSQITRPEVRATGYGVMNFVSMMFGGAADWGFGYMRDHGIPLNVIFGAFASLCVVSVVLVLMIRPREVR</sequence>
<dbReference type="PROSITE" id="PS50850">
    <property type="entry name" value="MFS"/>
    <property type="match status" value="1"/>
</dbReference>
<dbReference type="Proteomes" id="UP000190774">
    <property type="component" value="Unassembled WGS sequence"/>
</dbReference>
<evidence type="ECO:0000256" key="1">
    <source>
        <dbReference type="ARBA" id="ARBA00004141"/>
    </source>
</evidence>
<protein>
    <submittedName>
        <fullName evidence="8">Sugar phosphate permease</fullName>
    </submittedName>
</protein>
<keyword evidence="3 6" id="KW-0812">Transmembrane</keyword>
<evidence type="ECO:0000256" key="5">
    <source>
        <dbReference type="ARBA" id="ARBA00023136"/>
    </source>
</evidence>
<keyword evidence="2" id="KW-0813">Transport</keyword>
<keyword evidence="4 6" id="KW-1133">Transmembrane helix</keyword>
<evidence type="ECO:0000256" key="3">
    <source>
        <dbReference type="ARBA" id="ARBA00022692"/>
    </source>
</evidence>
<dbReference type="InterPro" id="IPR011701">
    <property type="entry name" value="MFS"/>
</dbReference>
<feature type="transmembrane region" description="Helical" evidence="6">
    <location>
        <begin position="95"/>
        <end position="115"/>
    </location>
</feature>
<dbReference type="InterPro" id="IPR044770">
    <property type="entry name" value="MFS_spinster-like"/>
</dbReference>
<feature type="transmembrane region" description="Helical" evidence="6">
    <location>
        <begin position="309"/>
        <end position="326"/>
    </location>
</feature>
<keyword evidence="5 6" id="KW-0472">Membrane</keyword>
<dbReference type="Gene3D" id="1.20.1250.20">
    <property type="entry name" value="MFS general substrate transporter like domains"/>
    <property type="match status" value="2"/>
</dbReference>
<dbReference type="PROSITE" id="PS00217">
    <property type="entry name" value="SUGAR_TRANSPORT_2"/>
    <property type="match status" value="1"/>
</dbReference>
<accession>A0A1T4XKV8</accession>
<organism evidence="8 9">
    <name type="scientific">Prosthecobacter debontii</name>
    <dbReference type="NCBI Taxonomy" id="48467"/>
    <lineage>
        <taxon>Bacteria</taxon>
        <taxon>Pseudomonadati</taxon>
        <taxon>Verrucomicrobiota</taxon>
        <taxon>Verrucomicrobiia</taxon>
        <taxon>Verrucomicrobiales</taxon>
        <taxon>Verrucomicrobiaceae</taxon>
        <taxon>Prosthecobacter</taxon>
    </lineage>
</organism>
<feature type="transmembrane region" description="Helical" evidence="6">
    <location>
        <begin position="155"/>
        <end position="176"/>
    </location>
</feature>
<evidence type="ECO:0000256" key="6">
    <source>
        <dbReference type="SAM" id="Phobius"/>
    </source>
</evidence>
<dbReference type="AlphaFoldDB" id="A0A1T4XKV8"/>
<reference evidence="9" key="1">
    <citation type="submission" date="2017-02" db="EMBL/GenBank/DDBJ databases">
        <authorList>
            <person name="Varghese N."/>
            <person name="Submissions S."/>
        </authorList>
    </citation>
    <scope>NUCLEOTIDE SEQUENCE [LARGE SCALE GENOMIC DNA]</scope>
    <source>
        <strain evidence="9">ATCC 700200</strain>
    </source>
</reference>
<dbReference type="InterPro" id="IPR036259">
    <property type="entry name" value="MFS_trans_sf"/>
</dbReference>
<name>A0A1T4XKV8_9BACT</name>
<dbReference type="PANTHER" id="PTHR23505">
    <property type="entry name" value="SPINSTER"/>
    <property type="match status" value="1"/>
</dbReference>
<feature type="transmembrane region" description="Helical" evidence="6">
    <location>
        <begin position="275"/>
        <end position="297"/>
    </location>
</feature>
<feature type="transmembrane region" description="Helical" evidence="6">
    <location>
        <begin position="332"/>
        <end position="352"/>
    </location>
</feature>